<organism evidence="2">
    <name type="scientific">Streptomyces sp. R39</name>
    <dbReference type="NCBI Taxonomy" id="3238631"/>
    <lineage>
        <taxon>Bacteria</taxon>
        <taxon>Bacillati</taxon>
        <taxon>Actinomycetota</taxon>
        <taxon>Actinomycetes</taxon>
        <taxon>Kitasatosporales</taxon>
        <taxon>Streptomycetaceae</taxon>
        <taxon>Streptomyces</taxon>
    </lineage>
</organism>
<feature type="transmembrane region" description="Helical" evidence="1">
    <location>
        <begin position="51"/>
        <end position="68"/>
    </location>
</feature>
<keyword evidence="1" id="KW-1133">Transmembrane helix</keyword>
<name>A0AB39QGX7_9ACTN</name>
<evidence type="ECO:0000313" key="2">
    <source>
        <dbReference type="EMBL" id="XDQ40820.1"/>
    </source>
</evidence>
<protein>
    <submittedName>
        <fullName evidence="2">Uncharacterized protein</fullName>
    </submittedName>
</protein>
<dbReference type="EMBL" id="CP163441">
    <property type="protein sequence ID" value="XDQ40820.1"/>
    <property type="molecule type" value="Genomic_DNA"/>
</dbReference>
<reference evidence="2" key="1">
    <citation type="submission" date="2024-07" db="EMBL/GenBank/DDBJ databases">
        <authorList>
            <person name="Yu S.T."/>
        </authorList>
    </citation>
    <scope>NUCLEOTIDE SEQUENCE</scope>
    <source>
        <strain evidence="2">R39</strain>
    </source>
</reference>
<dbReference type="AlphaFoldDB" id="A0AB39QGX7"/>
<keyword evidence="1" id="KW-0812">Transmembrane</keyword>
<evidence type="ECO:0000256" key="1">
    <source>
        <dbReference type="SAM" id="Phobius"/>
    </source>
</evidence>
<gene>
    <name evidence="2" type="ORF">AB5J52_00110</name>
</gene>
<keyword evidence="1" id="KW-0472">Membrane</keyword>
<dbReference type="RefSeq" id="WP_369220581.1">
    <property type="nucleotide sequence ID" value="NZ_CP163441.1"/>
</dbReference>
<sequence>MSVVPPCAGSGGAPPSVVAEPASGRLGAGEAAVVITVVAAVTVLAVLQRPIPLALTLLAGAVIVLLAGRRAGRLLAAVAALSAGGGRG</sequence>
<proteinExistence type="predicted"/>
<accession>A0AB39QGX7</accession>